<evidence type="ECO:0000313" key="2">
    <source>
        <dbReference type="Proteomes" id="UP001208570"/>
    </source>
</evidence>
<reference evidence="1" key="1">
    <citation type="journal article" date="2023" name="Mol. Biol. Evol.">
        <title>Third-Generation Sequencing Reveals the Adaptive Role of the Epigenome in Three Deep-Sea Polychaetes.</title>
        <authorList>
            <person name="Perez M."/>
            <person name="Aroh O."/>
            <person name="Sun Y."/>
            <person name="Lan Y."/>
            <person name="Juniper S.K."/>
            <person name="Young C.R."/>
            <person name="Angers B."/>
            <person name="Qian P.Y."/>
        </authorList>
    </citation>
    <scope>NUCLEOTIDE SEQUENCE</scope>
    <source>
        <strain evidence="1">P08H-3</strain>
    </source>
</reference>
<keyword evidence="2" id="KW-1185">Reference proteome</keyword>
<name>A0AAD9MRQ4_9ANNE</name>
<comment type="caution">
    <text evidence="1">The sequence shown here is derived from an EMBL/GenBank/DDBJ whole genome shotgun (WGS) entry which is preliminary data.</text>
</comment>
<organism evidence="1 2">
    <name type="scientific">Paralvinella palmiformis</name>
    <dbReference type="NCBI Taxonomy" id="53620"/>
    <lineage>
        <taxon>Eukaryota</taxon>
        <taxon>Metazoa</taxon>
        <taxon>Spiralia</taxon>
        <taxon>Lophotrochozoa</taxon>
        <taxon>Annelida</taxon>
        <taxon>Polychaeta</taxon>
        <taxon>Sedentaria</taxon>
        <taxon>Canalipalpata</taxon>
        <taxon>Terebellida</taxon>
        <taxon>Terebelliformia</taxon>
        <taxon>Alvinellidae</taxon>
        <taxon>Paralvinella</taxon>
    </lineage>
</organism>
<accession>A0AAD9MRQ4</accession>
<evidence type="ECO:0000313" key="1">
    <source>
        <dbReference type="EMBL" id="KAK2140589.1"/>
    </source>
</evidence>
<dbReference type="AlphaFoldDB" id="A0AAD9MRQ4"/>
<dbReference type="EMBL" id="JAODUP010001296">
    <property type="protein sequence ID" value="KAK2140589.1"/>
    <property type="molecule type" value="Genomic_DNA"/>
</dbReference>
<sequence>MPGVNVKRSFYAYWYHKDCPKDMGWSVVLDESSGYCPWEQNNIRPSFMYCSESDPCLYTKSDEQLSGEEESGEKLSRKQESVSNCLVSNCPYTYIAATFT</sequence>
<proteinExistence type="predicted"/>
<gene>
    <name evidence="1" type="ORF">LSH36_1296g00000</name>
</gene>
<protein>
    <submittedName>
        <fullName evidence="1">Uncharacterized protein</fullName>
    </submittedName>
</protein>
<dbReference type="Proteomes" id="UP001208570">
    <property type="component" value="Unassembled WGS sequence"/>
</dbReference>